<gene>
    <name evidence="5" type="primary">xseA</name>
    <name evidence="9" type="ORF">H9895_08180</name>
</gene>
<feature type="domain" description="Exonuclease VII large subunit C-terminal" evidence="7">
    <location>
        <begin position="124"/>
        <end position="438"/>
    </location>
</feature>
<proteinExistence type="inferred from homology"/>
<dbReference type="GO" id="GO:0006308">
    <property type="term" value="P:DNA catabolic process"/>
    <property type="evidence" value="ECO:0007669"/>
    <property type="project" value="UniProtKB-UniRule"/>
</dbReference>
<dbReference type="GO" id="GO:0008855">
    <property type="term" value="F:exodeoxyribonuclease VII activity"/>
    <property type="evidence" value="ECO:0007669"/>
    <property type="project" value="UniProtKB-UniRule"/>
</dbReference>
<dbReference type="EC" id="3.1.11.6" evidence="5"/>
<dbReference type="PANTHER" id="PTHR30008:SF0">
    <property type="entry name" value="EXODEOXYRIBONUCLEASE 7 LARGE SUBUNIT"/>
    <property type="match status" value="1"/>
</dbReference>
<dbReference type="PANTHER" id="PTHR30008">
    <property type="entry name" value="EXODEOXYRIBONUCLEASE 7 LARGE SUBUNIT"/>
    <property type="match status" value="1"/>
</dbReference>
<feature type="domain" description="OB-fold nucleic acid binding" evidence="8">
    <location>
        <begin position="7"/>
        <end position="101"/>
    </location>
</feature>
<evidence type="ECO:0000256" key="6">
    <source>
        <dbReference type="RuleBase" id="RU004355"/>
    </source>
</evidence>
<dbReference type="InterPro" id="IPR025824">
    <property type="entry name" value="OB-fold_nuc-bd_dom"/>
</dbReference>
<evidence type="ECO:0000256" key="3">
    <source>
        <dbReference type="ARBA" id="ARBA00022801"/>
    </source>
</evidence>
<protein>
    <recommendedName>
        <fullName evidence="5">Exodeoxyribonuclease 7 large subunit</fullName>
        <ecNumber evidence="5">3.1.11.6</ecNumber>
    </recommendedName>
    <alternativeName>
        <fullName evidence="5">Exodeoxyribonuclease VII large subunit</fullName>
        <shortName evidence="5">Exonuclease VII large subunit</shortName>
    </alternativeName>
</protein>
<evidence type="ECO:0000256" key="4">
    <source>
        <dbReference type="ARBA" id="ARBA00022839"/>
    </source>
</evidence>
<reference evidence="9" key="1">
    <citation type="journal article" date="2021" name="PeerJ">
        <title>Extensive microbial diversity within the chicken gut microbiome revealed by metagenomics and culture.</title>
        <authorList>
            <person name="Gilroy R."/>
            <person name="Ravi A."/>
            <person name="Getino M."/>
            <person name="Pursley I."/>
            <person name="Horton D.L."/>
            <person name="Alikhan N.F."/>
            <person name="Baker D."/>
            <person name="Gharbi K."/>
            <person name="Hall N."/>
            <person name="Watson M."/>
            <person name="Adriaenssens E.M."/>
            <person name="Foster-Nyarko E."/>
            <person name="Jarju S."/>
            <person name="Secka A."/>
            <person name="Antonio M."/>
            <person name="Oren A."/>
            <person name="Chaudhuri R.R."/>
            <person name="La Ragione R."/>
            <person name="Hildebrand F."/>
            <person name="Pallen M.J."/>
        </authorList>
    </citation>
    <scope>NUCLEOTIDE SEQUENCE</scope>
    <source>
        <strain evidence="9">CHK169-2315</strain>
    </source>
</reference>
<dbReference type="GO" id="GO:0009318">
    <property type="term" value="C:exodeoxyribonuclease VII complex"/>
    <property type="evidence" value="ECO:0007669"/>
    <property type="project" value="UniProtKB-UniRule"/>
</dbReference>
<comment type="catalytic activity">
    <reaction evidence="5 6">
        <text>Exonucleolytic cleavage in either 5'- to 3'- or 3'- to 5'-direction to yield nucleoside 5'-phosphates.</text>
        <dbReference type="EC" id="3.1.11.6"/>
    </reaction>
</comment>
<evidence type="ECO:0000259" key="7">
    <source>
        <dbReference type="Pfam" id="PF02601"/>
    </source>
</evidence>
<dbReference type="Pfam" id="PF02601">
    <property type="entry name" value="Exonuc_VII_L"/>
    <property type="match status" value="1"/>
</dbReference>
<evidence type="ECO:0000259" key="8">
    <source>
        <dbReference type="Pfam" id="PF13742"/>
    </source>
</evidence>
<dbReference type="HAMAP" id="MF_00378">
    <property type="entry name" value="Exonuc_7_L"/>
    <property type="match status" value="1"/>
</dbReference>
<sequence>MQKRYVTITALTRYLKKKMDIDPHLQEIYIKGEISNFNLHRNGHMYLTLKDDGARIPAVMFYGDNRHVKFRPENGMHVLVRGQVTVYEQYGQYQLYIKEMEPDGIGALYLAYEQLKEDLQKRGLFDMHHKKSIPTYPTSIGLVTSPTSAAVRDMITTIKRRYPIVQITVIPAIVQGNEAKESIAQAIELANRVQTFDTLIVGRGGGSLEDLWAFNELRVIEAVFASNIPIISAIGHETDTTLTDFVSDLRAPTPTGAAELAVPSIIDVEENLLHMSVRLKQLLQLNIARRKELLQRIEQSPTFQMPKQIIYEKQQFVDTLDDRLQQQIEGKLYRTQHRVQQIETKLSFYHPDRKLKQLHEKVQFLSSRLEDKTVQHIRQSTQQFVHMIDKLTLVNPLHILKRGFALPYDGEDRVVKSIKNVETNDSIRIKLHDGDLYCQVQEIRRSQNNE</sequence>
<dbReference type="CDD" id="cd04489">
    <property type="entry name" value="ExoVII_LU_OBF"/>
    <property type="match status" value="1"/>
</dbReference>
<keyword evidence="4 5" id="KW-0269">Exonuclease</keyword>
<name>A0A9D1PMZ9_9BACI</name>
<dbReference type="NCBIfam" id="TIGR00237">
    <property type="entry name" value="xseA"/>
    <property type="match status" value="1"/>
</dbReference>
<comment type="subunit">
    <text evidence="5">Heterooligomer composed of large and small subunits.</text>
</comment>
<dbReference type="AlphaFoldDB" id="A0A9D1PMZ9"/>
<reference evidence="9" key="2">
    <citation type="submission" date="2021-04" db="EMBL/GenBank/DDBJ databases">
        <authorList>
            <person name="Gilroy R."/>
        </authorList>
    </citation>
    <scope>NUCLEOTIDE SEQUENCE</scope>
    <source>
        <strain evidence="9">CHK169-2315</strain>
    </source>
</reference>
<evidence type="ECO:0000256" key="1">
    <source>
        <dbReference type="ARBA" id="ARBA00022490"/>
    </source>
</evidence>
<accession>A0A9D1PMZ9</accession>
<keyword evidence="1 5" id="KW-0963">Cytoplasm</keyword>
<comment type="function">
    <text evidence="5">Bidirectionally degrades single-stranded DNA into large acid-insoluble oligonucleotides, which are then degraded further into small acid-soluble oligonucleotides.</text>
</comment>
<evidence type="ECO:0000313" key="9">
    <source>
        <dbReference type="EMBL" id="HIV75037.1"/>
    </source>
</evidence>
<keyword evidence="3 5" id="KW-0378">Hydrolase</keyword>
<dbReference type="GO" id="GO:0003676">
    <property type="term" value="F:nucleic acid binding"/>
    <property type="evidence" value="ECO:0007669"/>
    <property type="project" value="InterPro"/>
</dbReference>
<comment type="subcellular location">
    <subcellularLocation>
        <location evidence="5 6">Cytoplasm</location>
    </subcellularLocation>
</comment>
<keyword evidence="2 5" id="KW-0540">Nuclease</keyword>
<dbReference type="InterPro" id="IPR020579">
    <property type="entry name" value="Exonuc_VII_lsu_C"/>
</dbReference>
<organism evidence="9 10">
    <name type="scientific">Candidatus Pseudogracilibacillus intestinigallinarum</name>
    <dbReference type="NCBI Taxonomy" id="2838742"/>
    <lineage>
        <taxon>Bacteria</taxon>
        <taxon>Bacillati</taxon>
        <taxon>Bacillota</taxon>
        <taxon>Bacilli</taxon>
        <taxon>Bacillales</taxon>
        <taxon>Bacillaceae</taxon>
        <taxon>Pseudogracilibacillus</taxon>
    </lineage>
</organism>
<dbReference type="GO" id="GO:0005737">
    <property type="term" value="C:cytoplasm"/>
    <property type="evidence" value="ECO:0007669"/>
    <property type="project" value="UniProtKB-SubCell"/>
</dbReference>
<dbReference type="EMBL" id="DXHX01000123">
    <property type="protein sequence ID" value="HIV75037.1"/>
    <property type="molecule type" value="Genomic_DNA"/>
</dbReference>
<evidence type="ECO:0000256" key="2">
    <source>
        <dbReference type="ARBA" id="ARBA00022722"/>
    </source>
</evidence>
<comment type="caution">
    <text evidence="9">The sequence shown here is derived from an EMBL/GenBank/DDBJ whole genome shotgun (WGS) entry which is preliminary data.</text>
</comment>
<evidence type="ECO:0000256" key="5">
    <source>
        <dbReference type="HAMAP-Rule" id="MF_00378"/>
    </source>
</evidence>
<dbReference type="Pfam" id="PF13742">
    <property type="entry name" value="tRNA_anti_2"/>
    <property type="match status" value="1"/>
</dbReference>
<dbReference type="Proteomes" id="UP000823937">
    <property type="component" value="Unassembled WGS sequence"/>
</dbReference>
<comment type="similarity">
    <text evidence="5 6">Belongs to the XseA family.</text>
</comment>
<dbReference type="InterPro" id="IPR003753">
    <property type="entry name" value="Exonuc_VII_L"/>
</dbReference>
<evidence type="ECO:0000313" key="10">
    <source>
        <dbReference type="Proteomes" id="UP000823937"/>
    </source>
</evidence>